<keyword evidence="5" id="KW-1185">Reference proteome</keyword>
<evidence type="ECO:0000256" key="3">
    <source>
        <dbReference type="SAM" id="SignalP"/>
    </source>
</evidence>
<proteinExistence type="predicted"/>
<evidence type="ECO:0000313" key="5">
    <source>
        <dbReference type="Proteomes" id="UP001233172"/>
    </source>
</evidence>
<accession>A0AAD8BU61</accession>
<feature type="signal peptide" evidence="3">
    <location>
        <begin position="1"/>
        <end position="34"/>
    </location>
</feature>
<keyword evidence="2" id="KW-0812">Transmembrane</keyword>
<keyword evidence="3" id="KW-0732">Signal</keyword>
<feature type="compositionally biased region" description="Basic and acidic residues" evidence="1">
    <location>
        <begin position="181"/>
        <end position="195"/>
    </location>
</feature>
<reference evidence="4" key="2">
    <citation type="submission" date="2023-04" db="EMBL/GenBank/DDBJ databases">
        <authorList>
            <person name="Bu L."/>
            <person name="Lu L."/>
            <person name="Laidemitt M.R."/>
            <person name="Zhang S.M."/>
            <person name="Mutuku M."/>
            <person name="Mkoji G."/>
            <person name="Steinauer M."/>
            <person name="Loker E.S."/>
        </authorList>
    </citation>
    <scope>NUCLEOTIDE SEQUENCE</scope>
    <source>
        <strain evidence="4">KasaAsao</strain>
        <tissue evidence="4">Whole Snail</tissue>
    </source>
</reference>
<evidence type="ECO:0008006" key="6">
    <source>
        <dbReference type="Google" id="ProtNLM"/>
    </source>
</evidence>
<feature type="compositionally biased region" description="Low complexity" evidence="1">
    <location>
        <begin position="301"/>
        <end position="310"/>
    </location>
</feature>
<feature type="transmembrane region" description="Helical" evidence="2">
    <location>
        <begin position="126"/>
        <end position="150"/>
    </location>
</feature>
<reference evidence="4" key="1">
    <citation type="journal article" date="2023" name="PLoS Negl. Trop. Dis.">
        <title>A genome sequence for Biomphalaria pfeifferi, the major vector snail for the human-infecting parasite Schistosoma mansoni.</title>
        <authorList>
            <person name="Bu L."/>
            <person name="Lu L."/>
            <person name="Laidemitt M.R."/>
            <person name="Zhang S.M."/>
            <person name="Mutuku M."/>
            <person name="Mkoji G."/>
            <person name="Steinauer M."/>
            <person name="Loker E.S."/>
        </authorList>
    </citation>
    <scope>NUCLEOTIDE SEQUENCE</scope>
    <source>
        <strain evidence="4">KasaAsao</strain>
    </source>
</reference>
<keyword evidence="2" id="KW-1133">Transmembrane helix</keyword>
<dbReference type="Proteomes" id="UP001233172">
    <property type="component" value="Unassembled WGS sequence"/>
</dbReference>
<keyword evidence="2" id="KW-0472">Membrane</keyword>
<evidence type="ECO:0000256" key="2">
    <source>
        <dbReference type="SAM" id="Phobius"/>
    </source>
</evidence>
<gene>
    <name evidence="4" type="ORF">Bpfe_009781</name>
</gene>
<organism evidence="4 5">
    <name type="scientific">Biomphalaria pfeifferi</name>
    <name type="common">Bloodfluke planorb</name>
    <name type="synonym">Freshwater snail</name>
    <dbReference type="NCBI Taxonomy" id="112525"/>
    <lineage>
        <taxon>Eukaryota</taxon>
        <taxon>Metazoa</taxon>
        <taxon>Spiralia</taxon>
        <taxon>Lophotrochozoa</taxon>
        <taxon>Mollusca</taxon>
        <taxon>Gastropoda</taxon>
        <taxon>Heterobranchia</taxon>
        <taxon>Euthyneura</taxon>
        <taxon>Panpulmonata</taxon>
        <taxon>Hygrophila</taxon>
        <taxon>Lymnaeoidea</taxon>
        <taxon>Planorbidae</taxon>
        <taxon>Biomphalaria</taxon>
    </lineage>
</organism>
<feature type="region of interest" description="Disordered" evidence="1">
    <location>
        <begin position="285"/>
        <end position="330"/>
    </location>
</feature>
<feature type="region of interest" description="Disordered" evidence="1">
    <location>
        <begin position="169"/>
        <end position="195"/>
    </location>
</feature>
<evidence type="ECO:0000313" key="4">
    <source>
        <dbReference type="EMBL" id="KAK0060912.1"/>
    </source>
</evidence>
<dbReference type="AlphaFoldDB" id="A0AAD8BU61"/>
<name>A0AAD8BU61_BIOPF</name>
<comment type="caution">
    <text evidence="4">The sequence shown here is derived from an EMBL/GenBank/DDBJ whole genome shotgun (WGS) entry which is preliminary data.</text>
</comment>
<feature type="chain" id="PRO_5042122176" description="EMI domain-containing protein" evidence="3">
    <location>
        <begin position="35"/>
        <end position="490"/>
    </location>
</feature>
<dbReference type="EMBL" id="JASAOG010000033">
    <property type="protein sequence ID" value="KAK0060912.1"/>
    <property type="molecule type" value="Genomic_DNA"/>
</dbReference>
<sequence>MDISIAKTPSSNTPSPNMVQTWVLQLILVVTALAERCTKAVPVQTIPTKKVTVLRRVPATCSNWDKAWAWLTKVDCGTKYRLDHVTVPPREIKQYKLEYGCCDGDTDCKEAKGIQATNFDSTDEKFLAIVLGSTAACVVIVIIIFAITFYTKKSRCQPPCDPVSHIYASADEDDTQQGTEINEKSSPEESDTDQKACDADYAEIGDRLPRYTDIFKDSLELREDPFNKASAPPLYSEVNSNNYINSDPSLQKADIYNTSQSVCKKSNSVFIDDALKLTSASLESKHYNGKEKKKRKRASSDSHSSSGTKASDPETALPKHRKNRSSVPSSLEIIKSSAGEHILEKADTKHKRRSAQFYTVSPNTSTVSRSNSTSTCSVIYEAPLAARRTKERRIKLRQSEDSLDQKASKKAAGEDVHTVLATNSVVITSSNDQCEKDSLLMTPSCHSGCGSDKDCEHCLNYDRLEQGTDVCSVHLYQSLEDLHSQLTSKH</sequence>
<evidence type="ECO:0000256" key="1">
    <source>
        <dbReference type="SAM" id="MobiDB-lite"/>
    </source>
</evidence>
<protein>
    <recommendedName>
        <fullName evidence="6">EMI domain-containing protein</fullName>
    </recommendedName>
</protein>